<evidence type="ECO:0000256" key="4">
    <source>
        <dbReference type="ARBA" id="ARBA00022771"/>
    </source>
</evidence>
<dbReference type="GeneTree" id="ENSGT00940000177500"/>
<dbReference type="GO" id="GO:0008270">
    <property type="term" value="F:zinc ion binding"/>
    <property type="evidence" value="ECO:0007669"/>
    <property type="project" value="UniProtKB-KW"/>
</dbReference>
<keyword evidence="11 13" id="KW-0131">Cell cycle</keyword>
<evidence type="ECO:0000256" key="6">
    <source>
        <dbReference type="ARBA" id="ARBA00023015"/>
    </source>
</evidence>
<dbReference type="GO" id="GO:0001935">
    <property type="term" value="P:endothelial cell proliferation"/>
    <property type="evidence" value="ECO:0007669"/>
    <property type="project" value="UniProtKB-UniRule"/>
</dbReference>
<evidence type="ECO:0000256" key="2">
    <source>
        <dbReference type="ARBA" id="ARBA00006177"/>
    </source>
</evidence>
<dbReference type="SUPFAM" id="SSF57716">
    <property type="entry name" value="Glucocorticoid receptor-like (DNA-binding domain)"/>
    <property type="match status" value="1"/>
</dbReference>
<sequence>MAQSLRHCYCSVPQCSNNKRKFPYLSFHDFPTDVEIRARWVTAIRRDEGPNFKIRRGCSYVCSQHFSSEETYVSASGRKKLKKGAYFKLALGGTLRSLEMQLVLMNL</sequence>
<keyword evidence="4 12" id="KW-0863">Zinc-finger</keyword>
<dbReference type="PROSITE" id="PS50950">
    <property type="entry name" value="ZF_THAP"/>
    <property type="match status" value="1"/>
</dbReference>
<keyword evidence="9 13" id="KW-0804">Transcription</keyword>
<dbReference type="GO" id="GO:0043565">
    <property type="term" value="F:sequence-specific DNA binding"/>
    <property type="evidence" value="ECO:0007669"/>
    <property type="project" value="UniProtKB-UniRule"/>
</dbReference>
<comment type="subcellular location">
    <subcellularLocation>
        <location evidence="1 13">Nucleus</location>
        <location evidence="1 13">Nucleoplasm</location>
    </subcellularLocation>
</comment>
<dbReference type="PANTHER" id="PTHR46600">
    <property type="entry name" value="THAP DOMAIN-CONTAINING"/>
    <property type="match status" value="1"/>
</dbReference>
<comment type="function">
    <text evidence="13">DNA-binding transcription regulator that regulates endothelial cell proliferation and G1/S cell-cycle progression. Specifically binds the 5'-[AT]NTNN[GT]GGCA[AGT]-3' core DNA sequence and acts by modulating expression of pRB-E2F cell-cycle target genes.</text>
</comment>
<evidence type="ECO:0000256" key="12">
    <source>
        <dbReference type="PROSITE-ProRule" id="PRU00309"/>
    </source>
</evidence>
<dbReference type="InterPro" id="IPR038441">
    <property type="entry name" value="THAP_Znf_sf"/>
</dbReference>
<name>A0A3Q2Q6B7_FUNHE</name>
<evidence type="ECO:0000256" key="5">
    <source>
        <dbReference type="ARBA" id="ARBA00022833"/>
    </source>
</evidence>
<evidence type="ECO:0000256" key="7">
    <source>
        <dbReference type="ARBA" id="ARBA00023054"/>
    </source>
</evidence>
<evidence type="ECO:0000256" key="3">
    <source>
        <dbReference type="ARBA" id="ARBA00022723"/>
    </source>
</evidence>
<dbReference type="GO" id="GO:0003700">
    <property type="term" value="F:DNA-binding transcription factor activity"/>
    <property type="evidence" value="ECO:0007669"/>
    <property type="project" value="UniProtKB-UniRule"/>
</dbReference>
<dbReference type="STRING" id="8078.ENSFHEP00000021517"/>
<evidence type="ECO:0000256" key="11">
    <source>
        <dbReference type="ARBA" id="ARBA00023306"/>
    </source>
</evidence>
<keyword evidence="7 13" id="KW-0175">Coiled coil</keyword>
<reference evidence="15" key="2">
    <citation type="submission" date="2025-09" db="UniProtKB">
        <authorList>
            <consortium name="Ensembl"/>
        </authorList>
    </citation>
    <scope>IDENTIFICATION</scope>
</reference>
<proteinExistence type="inferred from homology"/>
<dbReference type="Pfam" id="PF05485">
    <property type="entry name" value="THAP"/>
    <property type="match status" value="1"/>
</dbReference>
<protein>
    <recommendedName>
        <fullName evidence="13">THAP domain-containing protein 1</fullName>
    </recommendedName>
</protein>
<evidence type="ECO:0000313" key="16">
    <source>
        <dbReference type="Proteomes" id="UP000265000"/>
    </source>
</evidence>
<reference evidence="15" key="1">
    <citation type="submission" date="2025-08" db="UniProtKB">
        <authorList>
            <consortium name="Ensembl"/>
        </authorList>
    </citation>
    <scope>IDENTIFICATION</scope>
</reference>
<keyword evidence="10 13" id="KW-0539">Nucleus</keyword>
<feature type="domain" description="THAP-type" evidence="14">
    <location>
        <begin position="1"/>
        <end position="90"/>
    </location>
</feature>
<dbReference type="InterPro" id="IPR026516">
    <property type="entry name" value="THAP1/10"/>
</dbReference>
<evidence type="ECO:0000313" key="15">
    <source>
        <dbReference type="Ensembl" id="ENSFHEP00000021517.1"/>
    </source>
</evidence>
<keyword evidence="3" id="KW-0479">Metal-binding</keyword>
<dbReference type="Ensembl" id="ENSFHET00000015272.1">
    <property type="protein sequence ID" value="ENSFHEP00000021517.1"/>
    <property type="gene ID" value="ENSFHEG00000001303.1"/>
</dbReference>
<keyword evidence="5" id="KW-0862">Zinc</keyword>
<evidence type="ECO:0000256" key="13">
    <source>
        <dbReference type="RuleBase" id="RU369073"/>
    </source>
</evidence>
<dbReference type="AlphaFoldDB" id="A0A3Q2Q6B7"/>
<evidence type="ECO:0000256" key="8">
    <source>
        <dbReference type="ARBA" id="ARBA00023125"/>
    </source>
</evidence>
<dbReference type="PANTHER" id="PTHR46600:SF1">
    <property type="entry name" value="THAP DOMAIN-CONTAINING PROTEIN 1"/>
    <property type="match status" value="1"/>
</dbReference>
<keyword evidence="16" id="KW-1185">Reference proteome</keyword>
<dbReference type="SMART" id="SM00980">
    <property type="entry name" value="THAP"/>
    <property type="match status" value="1"/>
</dbReference>
<keyword evidence="6 13" id="KW-0805">Transcription regulation</keyword>
<evidence type="ECO:0000259" key="14">
    <source>
        <dbReference type="PROSITE" id="PS50950"/>
    </source>
</evidence>
<dbReference type="GO" id="GO:0005654">
    <property type="term" value="C:nucleoplasm"/>
    <property type="evidence" value="ECO:0007669"/>
    <property type="project" value="UniProtKB-SubCell"/>
</dbReference>
<evidence type="ECO:0000256" key="9">
    <source>
        <dbReference type="ARBA" id="ARBA00023163"/>
    </source>
</evidence>
<evidence type="ECO:0000256" key="10">
    <source>
        <dbReference type="ARBA" id="ARBA00023242"/>
    </source>
</evidence>
<comment type="similarity">
    <text evidence="2 13">Belongs to the THAP1 family.</text>
</comment>
<dbReference type="Proteomes" id="UP000265000">
    <property type="component" value="Unplaced"/>
</dbReference>
<accession>A0A3Q2Q6B7</accession>
<dbReference type="InterPro" id="IPR006612">
    <property type="entry name" value="THAP_Znf"/>
</dbReference>
<keyword evidence="8 12" id="KW-0238">DNA-binding</keyword>
<organism evidence="15 16">
    <name type="scientific">Fundulus heteroclitus</name>
    <name type="common">Killifish</name>
    <name type="synonym">Mummichog</name>
    <dbReference type="NCBI Taxonomy" id="8078"/>
    <lineage>
        <taxon>Eukaryota</taxon>
        <taxon>Metazoa</taxon>
        <taxon>Chordata</taxon>
        <taxon>Craniata</taxon>
        <taxon>Vertebrata</taxon>
        <taxon>Euteleostomi</taxon>
        <taxon>Actinopterygii</taxon>
        <taxon>Neopterygii</taxon>
        <taxon>Teleostei</taxon>
        <taxon>Neoteleostei</taxon>
        <taxon>Acanthomorphata</taxon>
        <taxon>Ovalentaria</taxon>
        <taxon>Atherinomorphae</taxon>
        <taxon>Cyprinodontiformes</taxon>
        <taxon>Fundulidae</taxon>
        <taxon>Fundulus</taxon>
    </lineage>
</organism>
<dbReference type="Gene3D" id="6.20.210.20">
    <property type="entry name" value="THAP domain"/>
    <property type="match status" value="1"/>
</dbReference>
<evidence type="ECO:0000256" key="1">
    <source>
        <dbReference type="ARBA" id="ARBA00004642"/>
    </source>
</evidence>